<dbReference type="EMBL" id="JBAMIC010000003">
    <property type="protein sequence ID" value="KAK7110932.1"/>
    <property type="molecule type" value="Genomic_DNA"/>
</dbReference>
<organism evidence="2 3">
    <name type="scientific">Littorina saxatilis</name>
    <dbReference type="NCBI Taxonomy" id="31220"/>
    <lineage>
        <taxon>Eukaryota</taxon>
        <taxon>Metazoa</taxon>
        <taxon>Spiralia</taxon>
        <taxon>Lophotrochozoa</taxon>
        <taxon>Mollusca</taxon>
        <taxon>Gastropoda</taxon>
        <taxon>Caenogastropoda</taxon>
        <taxon>Littorinimorpha</taxon>
        <taxon>Littorinoidea</taxon>
        <taxon>Littorinidae</taxon>
        <taxon>Littorina</taxon>
    </lineage>
</organism>
<protein>
    <submittedName>
        <fullName evidence="2">Uncharacterized protein</fullName>
    </submittedName>
</protein>
<feature type="region of interest" description="Disordered" evidence="1">
    <location>
        <begin position="1"/>
        <end position="22"/>
    </location>
</feature>
<dbReference type="AlphaFoldDB" id="A0AAN9BSE4"/>
<comment type="caution">
    <text evidence="2">The sequence shown here is derived from an EMBL/GenBank/DDBJ whole genome shotgun (WGS) entry which is preliminary data.</text>
</comment>
<feature type="compositionally biased region" description="Basic and acidic residues" evidence="1">
    <location>
        <begin position="95"/>
        <end position="115"/>
    </location>
</feature>
<feature type="region of interest" description="Disordered" evidence="1">
    <location>
        <begin position="66"/>
        <end position="168"/>
    </location>
</feature>
<feature type="region of interest" description="Disordered" evidence="1">
    <location>
        <begin position="244"/>
        <end position="272"/>
    </location>
</feature>
<gene>
    <name evidence="2" type="ORF">V1264_014726</name>
</gene>
<sequence length="272" mass="29221">MLRGPVQATFPTQEHFPREVGTSGHVYPFPARSVSPIMPQAADLRLPTNMASATFWRSPYSEAQRQSKSSLSSHSHRASSCGLSRDSQRAPLQELNRERNAREEKSAGCTPERRKSILKSGSEGRGDSASDTSSENRQIRGILCKSSVSSSSRQSGSKVQKRVKFDDSVDKGENGHCCRHHAAAGQRPDTIISNSTTTTGPCQPRCPQGPMCACPASDMTTIVCRASTRVVCTTATLSATATTTSNNSTTTITTTTTTRISTRTSPDRAQGP</sequence>
<evidence type="ECO:0000256" key="1">
    <source>
        <dbReference type="SAM" id="MobiDB-lite"/>
    </source>
</evidence>
<proteinExistence type="predicted"/>
<feature type="compositionally biased region" description="Low complexity" evidence="1">
    <location>
        <begin position="244"/>
        <end position="264"/>
    </location>
</feature>
<dbReference type="Proteomes" id="UP001374579">
    <property type="component" value="Unassembled WGS sequence"/>
</dbReference>
<accession>A0AAN9BSE4</accession>
<name>A0AAN9BSE4_9CAEN</name>
<evidence type="ECO:0000313" key="2">
    <source>
        <dbReference type="EMBL" id="KAK7110932.1"/>
    </source>
</evidence>
<keyword evidence="3" id="KW-1185">Reference proteome</keyword>
<feature type="compositionally biased region" description="Low complexity" evidence="1">
    <location>
        <begin position="66"/>
        <end position="84"/>
    </location>
</feature>
<reference evidence="2 3" key="1">
    <citation type="submission" date="2024-02" db="EMBL/GenBank/DDBJ databases">
        <title>Chromosome-scale genome assembly of the rough periwinkle Littorina saxatilis.</title>
        <authorList>
            <person name="De Jode A."/>
            <person name="Faria R."/>
            <person name="Formenti G."/>
            <person name="Sims Y."/>
            <person name="Smith T.P."/>
            <person name="Tracey A."/>
            <person name="Wood J.M.D."/>
            <person name="Zagrodzka Z.B."/>
            <person name="Johannesson K."/>
            <person name="Butlin R.K."/>
            <person name="Leder E.H."/>
        </authorList>
    </citation>
    <scope>NUCLEOTIDE SEQUENCE [LARGE SCALE GENOMIC DNA]</scope>
    <source>
        <strain evidence="2">Snail1</strain>
        <tissue evidence="2">Muscle</tissue>
    </source>
</reference>
<feature type="compositionally biased region" description="Low complexity" evidence="1">
    <location>
        <begin position="146"/>
        <end position="158"/>
    </location>
</feature>
<evidence type="ECO:0000313" key="3">
    <source>
        <dbReference type="Proteomes" id="UP001374579"/>
    </source>
</evidence>